<comment type="caution">
    <text evidence="2">The sequence shown here is derived from an EMBL/GenBank/DDBJ whole genome shotgun (WGS) entry which is preliminary data.</text>
</comment>
<dbReference type="AlphaFoldDB" id="A0A5B7E6Q1"/>
<evidence type="ECO:0000256" key="1">
    <source>
        <dbReference type="SAM" id="MobiDB-lite"/>
    </source>
</evidence>
<dbReference type="Proteomes" id="UP000324222">
    <property type="component" value="Unassembled WGS sequence"/>
</dbReference>
<name>A0A5B7E6Q1_PORTR</name>
<sequence>MDALTEVRKDMDKLKKENAAENSNVVHNNAPLPLSSTILAPVSQESPAGFSGFRSPSMEASSEEEELQGDDTRCQELWGHGKCRRGT</sequence>
<gene>
    <name evidence="2" type="ORF">E2C01_022946</name>
</gene>
<feature type="region of interest" description="Disordered" evidence="1">
    <location>
        <begin position="45"/>
        <end position="73"/>
    </location>
</feature>
<accession>A0A5B7E6Q1</accession>
<evidence type="ECO:0000313" key="3">
    <source>
        <dbReference type="Proteomes" id="UP000324222"/>
    </source>
</evidence>
<feature type="region of interest" description="Disordered" evidence="1">
    <location>
        <begin position="1"/>
        <end position="31"/>
    </location>
</feature>
<evidence type="ECO:0000313" key="2">
    <source>
        <dbReference type="EMBL" id="MPC29700.1"/>
    </source>
</evidence>
<organism evidence="2 3">
    <name type="scientific">Portunus trituberculatus</name>
    <name type="common">Swimming crab</name>
    <name type="synonym">Neptunus trituberculatus</name>
    <dbReference type="NCBI Taxonomy" id="210409"/>
    <lineage>
        <taxon>Eukaryota</taxon>
        <taxon>Metazoa</taxon>
        <taxon>Ecdysozoa</taxon>
        <taxon>Arthropoda</taxon>
        <taxon>Crustacea</taxon>
        <taxon>Multicrustacea</taxon>
        <taxon>Malacostraca</taxon>
        <taxon>Eumalacostraca</taxon>
        <taxon>Eucarida</taxon>
        <taxon>Decapoda</taxon>
        <taxon>Pleocyemata</taxon>
        <taxon>Brachyura</taxon>
        <taxon>Eubrachyura</taxon>
        <taxon>Portunoidea</taxon>
        <taxon>Portunidae</taxon>
        <taxon>Portuninae</taxon>
        <taxon>Portunus</taxon>
    </lineage>
</organism>
<keyword evidence="3" id="KW-1185">Reference proteome</keyword>
<feature type="compositionally biased region" description="Basic and acidic residues" evidence="1">
    <location>
        <begin position="1"/>
        <end position="19"/>
    </location>
</feature>
<protein>
    <submittedName>
        <fullName evidence="2">Uncharacterized protein</fullName>
    </submittedName>
</protein>
<proteinExistence type="predicted"/>
<reference evidence="2 3" key="1">
    <citation type="submission" date="2019-05" db="EMBL/GenBank/DDBJ databases">
        <title>Another draft genome of Portunus trituberculatus and its Hox gene families provides insights of decapod evolution.</title>
        <authorList>
            <person name="Jeong J.-H."/>
            <person name="Song I."/>
            <person name="Kim S."/>
            <person name="Choi T."/>
            <person name="Kim D."/>
            <person name="Ryu S."/>
            <person name="Kim W."/>
        </authorList>
    </citation>
    <scope>NUCLEOTIDE SEQUENCE [LARGE SCALE GENOMIC DNA]</scope>
    <source>
        <tissue evidence="2">Muscle</tissue>
    </source>
</reference>
<dbReference type="EMBL" id="VSRR010002120">
    <property type="protein sequence ID" value="MPC29700.1"/>
    <property type="molecule type" value="Genomic_DNA"/>
</dbReference>